<keyword evidence="2" id="KW-0472">Membrane</keyword>
<dbReference type="AlphaFoldDB" id="A0A382N5R7"/>
<dbReference type="EMBL" id="UINC01097301">
    <property type="protein sequence ID" value="SVC54891.1"/>
    <property type="molecule type" value="Genomic_DNA"/>
</dbReference>
<name>A0A382N5R7_9ZZZZ</name>
<feature type="region of interest" description="Disordered" evidence="1">
    <location>
        <begin position="183"/>
        <end position="209"/>
    </location>
</feature>
<proteinExistence type="predicted"/>
<sequence>MKSICRLLILSLFLVHFGAVKAESRVDLSGMNYLENVTTRHQDGELVLRFEFKNPVGSYEAPVLFQKSIQIDVPNAYVEPAKRYFRTGDSQVWQVFAAQFDRRTLRLRLMLGDEAENISEKLHWEEQGRALILRINKNNPADILDNLLSRTSRKIENKKEITKPEREPAPTIPIVKSASMVPNVGNTPFSKPSPAEKVTEKQSTQKSSIKNDWGMLGTRVEADLEPLGMMSTGVRMLTMLSLVLGLMFLLFYGFKKVVL</sequence>
<keyword evidence="2" id="KW-0812">Transmembrane</keyword>
<evidence type="ECO:0000313" key="3">
    <source>
        <dbReference type="EMBL" id="SVC54891.1"/>
    </source>
</evidence>
<evidence type="ECO:0000256" key="2">
    <source>
        <dbReference type="SAM" id="Phobius"/>
    </source>
</evidence>
<evidence type="ECO:0000256" key="1">
    <source>
        <dbReference type="SAM" id="MobiDB-lite"/>
    </source>
</evidence>
<feature type="non-terminal residue" evidence="3">
    <location>
        <position position="1"/>
    </location>
</feature>
<protein>
    <submittedName>
        <fullName evidence="3">Uncharacterized protein</fullName>
    </submittedName>
</protein>
<reference evidence="3" key="1">
    <citation type="submission" date="2018-05" db="EMBL/GenBank/DDBJ databases">
        <authorList>
            <person name="Lanie J.A."/>
            <person name="Ng W.-L."/>
            <person name="Kazmierczak K.M."/>
            <person name="Andrzejewski T.M."/>
            <person name="Davidsen T.M."/>
            <person name="Wayne K.J."/>
            <person name="Tettelin H."/>
            <person name="Glass J.I."/>
            <person name="Rusch D."/>
            <person name="Podicherti R."/>
            <person name="Tsui H.-C.T."/>
            <person name="Winkler M.E."/>
        </authorList>
    </citation>
    <scope>NUCLEOTIDE SEQUENCE</scope>
</reference>
<accession>A0A382N5R7</accession>
<organism evidence="3">
    <name type="scientific">marine metagenome</name>
    <dbReference type="NCBI Taxonomy" id="408172"/>
    <lineage>
        <taxon>unclassified sequences</taxon>
        <taxon>metagenomes</taxon>
        <taxon>ecological metagenomes</taxon>
    </lineage>
</organism>
<feature type="non-terminal residue" evidence="3">
    <location>
        <position position="259"/>
    </location>
</feature>
<gene>
    <name evidence="3" type="ORF">METZ01_LOCUS307745</name>
</gene>
<keyword evidence="2" id="KW-1133">Transmembrane helix</keyword>
<feature type="transmembrane region" description="Helical" evidence="2">
    <location>
        <begin position="236"/>
        <end position="254"/>
    </location>
</feature>